<evidence type="ECO:0000256" key="1">
    <source>
        <dbReference type="ARBA" id="ARBA00035112"/>
    </source>
</evidence>
<reference evidence="3 4" key="1">
    <citation type="submission" date="2019-12" db="EMBL/GenBank/DDBJ databases">
        <title>A genome sequence resource for the geographically widespread anthracnose pathogen Colletotrichum asianum.</title>
        <authorList>
            <person name="Meng Y."/>
        </authorList>
    </citation>
    <scope>NUCLEOTIDE SEQUENCE [LARGE SCALE GENOMIC DNA]</scope>
    <source>
        <strain evidence="3 4">ICMP 18580</strain>
    </source>
</reference>
<sequence>MKPMHIDTDDCEAAVPFLDEQPSATGHVEGHAHRRSELKLSQLPDKGHKTKRLFWPTYLNVLLFVVSVLILLKAGAKTDCACSSTSSSAEEAMRYTSSWSPVYDHVDLSPRVTTVDGTLYTHDNASVYRGDPSPGTDAAWDDLAAEAFEVILVNSSTMRRAGYNPDHYFKAPSSWKSLTKAATKTAKGQQDAAKHEDLFPVQIDVFHQIHCLNAVRKQMHFQHYYADKFPDGHPDEMHWMHLKHCLHMVLQSLTCSADVDIVPHRWVEEDEVPFAQFGITKKCRNFDGLREWNRQNAIENVRAVWPRNKTSMPDDAFVWPGHGEYGVGN</sequence>
<name>A0A8H3WQC4_9PEZI</name>
<dbReference type="EMBL" id="WOWK01000016">
    <property type="protein sequence ID" value="KAF0328682.1"/>
    <property type="molecule type" value="Genomic_DNA"/>
</dbReference>
<accession>A0A8H3WQC4</accession>
<keyword evidence="2" id="KW-0472">Membrane</keyword>
<proteinExistence type="inferred from homology"/>
<dbReference type="PANTHER" id="PTHR33365">
    <property type="entry name" value="YALI0B05434P"/>
    <property type="match status" value="1"/>
</dbReference>
<keyword evidence="2" id="KW-0812">Transmembrane</keyword>
<comment type="similarity">
    <text evidence="1">Belongs to the ustYa family.</text>
</comment>
<evidence type="ECO:0000313" key="4">
    <source>
        <dbReference type="Proteomes" id="UP000434172"/>
    </source>
</evidence>
<keyword evidence="4" id="KW-1185">Reference proteome</keyword>
<dbReference type="InterPro" id="IPR021765">
    <property type="entry name" value="UstYa-like"/>
</dbReference>
<dbReference type="AlphaFoldDB" id="A0A8H3WQC4"/>
<feature type="transmembrane region" description="Helical" evidence="2">
    <location>
        <begin position="53"/>
        <end position="72"/>
    </location>
</feature>
<gene>
    <name evidence="3" type="ORF">GQ607_004094</name>
</gene>
<organism evidence="3 4">
    <name type="scientific">Colletotrichum asianum</name>
    <dbReference type="NCBI Taxonomy" id="702518"/>
    <lineage>
        <taxon>Eukaryota</taxon>
        <taxon>Fungi</taxon>
        <taxon>Dikarya</taxon>
        <taxon>Ascomycota</taxon>
        <taxon>Pezizomycotina</taxon>
        <taxon>Sordariomycetes</taxon>
        <taxon>Hypocreomycetidae</taxon>
        <taxon>Glomerellales</taxon>
        <taxon>Glomerellaceae</taxon>
        <taxon>Colletotrichum</taxon>
        <taxon>Colletotrichum gloeosporioides species complex</taxon>
    </lineage>
</organism>
<evidence type="ECO:0008006" key="5">
    <source>
        <dbReference type="Google" id="ProtNLM"/>
    </source>
</evidence>
<dbReference type="GO" id="GO:0043386">
    <property type="term" value="P:mycotoxin biosynthetic process"/>
    <property type="evidence" value="ECO:0007669"/>
    <property type="project" value="InterPro"/>
</dbReference>
<comment type="caution">
    <text evidence="3">The sequence shown here is derived from an EMBL/GenBank/DDBJ whole genome shotgun (WGS) entry which is preliminary data.</text>
</comment>
<keyword evidence="2" id="KW-1133">Transmembrane helix</keyword>
<protein>
    <recommendedName>
        <fullName evidence="5">Tat pathway signal sequence</fullName>
    </recommendedName>
</protein>
<dbReference type="Proteomes" id="UP000434172">
    <property type="component" value="Unassembled WGS sequence"/>
</dbReference>
<dbReference type="OrthoDB" id="3687641at2759"/>
<evidence type="ECO:0000313" key="3">
    <source>
        <dbReference type="EMBL" id="KAF0328682.1"/>
    </source>
</evidence>
<dbReference type="Pfam" id="PF11807">
    <property type="entry name" value="UstYa"/>
    <property type="match status" value="1"/>
</dbReference>
<dbReference type="PANTHER" id="PTHR33365:SF14">
    <property type="entry name" value="TAT PATHWAY SIGNAL SEQUENCE"/>
    <property type="match status" value="1"/>
</dbReference>
<evidence type="ECO:0000256" key="2">
    <source>
        <dbReference type="SAM" id="Phobius"/>
    </source>
</evidence>